<gene>
    <name evidence="2" type="ordered locus">Clocel_0812</name>
</gene>
<evidence type="ECO:0000256" key="1">
    <source>
        <dbReference type="SAM" id="Phobius"/>
    </source>
</evidence>
<dbReference type="AlphaFoldDB" id="D9SSI5"/>
<reference evidence="2 3" key="1">
    <citation type="submission" date="2010-08" db="EMBL/GenBank/DDBJ databases">
        <title>Complete sequence of Clostridium cellulovorans 743B.</title>
        <authorList>
            <consortium name="US DOE Joint Genome Institute"/>
            <person name="Lucas S."/>
            <person name="Copeland A."/>
            <person name="Lapidus A."/>
            <person name="Cheng J.-F."/>
            <person name="Bruce D."/>
            <person name="Goodwin L."/>
            <person name="Pitluck S."/>
            <person name="Chertkov O."/>
            <person name="Detter J.C."/>
            <person name="Han C."/>
            <person name="Tapia R."/>
            <person name="Land M."/>
            <person name="Hauser L."/>
            <person name="Chang Y.-J."/>
            <person name="Jeffries C."/>
            <person name="Kyrpides N."/>
            <person name="Ivanova N."/>
            <person name="Mikhailova N."/>
            <person name="Hemme C.L."/>
            <person name="Woyke T."/>
        </authorList>
    </citation>
    <scope>NUCLEOTIDE SEQUENCE [LARGE SCALE GENOMIC DNA]</scope>
    <source>
        <strain evidence="3">ATCC 35296 / DSM 3052 / OCM 3 / 743B</strain>
    </source>
</reference>
<dbReference type="KEGG" id="ccb:Clocel_0812"/>
<sequence length="75" mass="7710">MNYNQFYQMTENETTECNGGGLFGCAVGAVIGGCVGGLGACGYELYTGNYDWKVVAKTALVGATIGGVIGLYEPA</sequence>
<dbReference type="STRING" id="573061.Clocel_0812"/>
<dbReference type="EMBL" id="CP002160">
    <property type="protein sequence ID" value="ADL50582.1"/>
    <property type="molecule type" value="Genomic_DNA"/>
</dbReference>
<proteinExistence type="predicted"/>
<keyword evidence="3" id="KW-1185">Reference proteome</keyword>
<evidence type="ECO:0000313" key="2">
    <source>
        <dbReference type="EMBL" id="ADL50582.1"/>
    </source>
</evidence>
<keyword evidence="1" id="KW-0472">Membrane</keyword>
<dbReference type="HOGENOM" id="CLU_2664564_0_0_9"/>
<organism evidence="2 3">
    <name type="scientific">Clostridium cellulovorans (strain ATCC 35296 / DSM 3052 / OCM 3 / 743B)</name>
    <dbReference type="NCBI Taxonomy" id="573061"/>
    <lineage>
        <taxon>Bacteria</taxon>
        <taxon>Bacillati</taxon>
        <taxon>Bacillota</taxon>
        <taxon>Clostridia</taxon>
        <taxon>Eubacteriales</taxon>
        <taxon>Clostridiaceae</taxon>
        <taxon>Clostridium</taxon>
    </lineage>
</organism>
<name>D9SSI5_CLOC7</name>
<feature type="transmembrane region" description="Helical" evidence="1">
    <location>
        <begin position="20"/>
        <end position="42"/>
    </location>
</feature>
<keyword evidence="1" id="KW-0812">Transmembrane</keyword>
<evidence type="ECO:0000313" key="3">
    <source>
        <dbReference type="Proteomes" id="UP000002730"/>
    </source>
</evidence>
<dbReference type="Proteomes" id="UP000002730">
    <property type="component" value="Chromosome"/>
</dbReference>
<keyword evidence="1" id="KW-1133">Transmembrane helix</keyword>
<evidence type="ECO:0008006" key="4">
    <source>
        <dbReference type="Google" id="ProtNLM"/>
    </source>
</evidence>
<protein>
    <recommendedName>
        <fullName evidence="4">Bacteriocin class II with double-glycine leader peptide</fullName>
    </recommendedName>
</protein>
<dbReference type="RefSeq" id="WP_010076587.1">
    <property type="nucleotide sequence ID" value="NC_014393.1"/>
</dbReference>
<accession>D9SSI5</accession>